<dbReference type="Proteomes" id="UP000016201">
    <property type="component" value="Unassembled WGS sequence"/>
</dbReference>
<evidence type="ECO:0000313" key="1">
    <source>
        <dbReference type="EMBL" id="EOR10469.1"/>
    </source>
</evidence>
<proteinExistence type="predicted"/>
<accession>R9B7H4</accession>
<protein>
    <submittedName>
        <fullName evidence="1">Uncharacterized protein</fullName>
    </submittedName>
</protein>
<gene>
    <name evidence="1" type="ORF">I593_00823</name>
</gene>
<dbReference type="PATRIC" id="fig|1120927.3.peg.791"/>
<dbReference type="AlphaFoldDB" id="R9B7H4"/>
<evidence type="ECO:0000313" key="2">
    <source>
        <dbReference type="Proteomes" id="UP000016201"/>
    </source>
</evidence>
<organism evidence="1 2">
    <name type="scientific">Acinetobacter tandoii DSM 14970 = CIP 107469</name>
    <dbReference type="NCBI Taxonomy" id="1120927"/>
    <lineage>
        <taxon>Bacteria</taxon>
        <taxon>Pseudomonadati</taxon>
        <taxon>Pseudomonadota</taxon>
        <taxon>Gammaproteobacteria</taxon>
        <taxon>Moraxellales</taxon>
        <taxon>Moraxellaceae</taxon>
        <taxon>Acinetobacter</taxon>
    </lineage>
</organism>
<reference evidence="1 2" key="1">
    <citation type="submission" date="2013-03" db="EMBL/GenBank/DDBJ databases">
        <title>The Genome Sequence of Acinetobacter tandoii CIP 107469.</title>
        <authorList>
            <consortium name="The Broad Institute Genome Sequencing Platform"/>
            <consortium name="The Broad Institute Genome Sequencing Center for Infectious Disease"/>
            <person name="Cerqueira G."/>
            <person name="Feldgarden M."/>
            <person name="Courvalin P."/>
            <person name="Perichon B."/>
            <person name="Grillot-Courvalin C."/>
            <person name="Clermont D."/>
            <person name="Rocha E."/>
            <person name="Yoon E.-J."/>
            <person name="Nemec A."/>
            <person name="Walker B."/>
            <person name="Young S.K."/>
            <person name="Zeng Q."/>
            <person name="Gargeya S."/>
            <person name="Fitzgerald M."/>
            <person name="Haas B."/>
            <person name="Abouelleil A."/>
            <person name="Alvarado L."/>
            <person name="Arachchi H.M."/>
            <person name="Berlin A.M."/>
            <person name="Chapman S.B."/>
            <person name="Dewar J."/>
            <person name="Goldberg J."/>
            <person name="Griggs A."/>
            <person name="Gujja S."/>
            <person name="Hansen M."/>
            <person name="Howarth C."/>
            <person name="Imamovic A."/>
            <person name="Larimer J."/>
            <person name="McCowan C."/>
            <person name="Murphy C."/>
            <person name="Neiman D."/>
            <person name="Pearson M."/>
            <person name="Priest M."/>
            <person name="Roberts A."/>
            <person name="Saif S."/>
            <person name="Shea T."/>
            <person name="Sisk P."/>
            <person name="Sykes S."/>
            <person name="Wortman J."/>
            <person name="Nusbaum C."/>
            <person name="Birren B."/>
        </authorList>
    </citation>
    <scope>NUCLEOTIDE SEQUENCE [LARGE SCALE GENOMIC DNA]</scope>
    <source>
        <strain evidence="1 2">CIP 107469</strain>
    </source>
</reference>
<dbReference type="RefSeq" id="WP_016165961.1">
    <property type="nucleotide sequence ID" value="NZ_KE007360.1"/>
</dbReference>
<name>R9B7H4_9GAMM</name>
<dbReference type="EMBL" id="AQFM01000026">
    <property type="protein sequence ID" value="EOR10469.1"/>
    <property type="molecule type" value="Genomic_DNA"/>
</dbReference>
<keyword evidence="2" id="KW-1185">Reference proteome</keyword>
<comment type="caution">
    <text evidence="1">The sequence shown here is derived from an EMBL/GenBank/DDBJ whole genome shotgun (WGS) entry which is preliminary data.</text>
</comment>
<sequence>MDIQKEKKALDASEFNRFDLDIKDFATTGEFFRLLGWLEAKSQAVPEGFVVVPTEKVKYFSHDGENYEIHDTLAEAKHEAECAIEHFSERLADQLCDPRSDGNFHDVGFGIVLGKSGYSIDHIVTQEDVENGEYGYEAGTEIMSLFLVDVQEQSHE</sequence>